<keyword evidence="2" id="KW-0472">Membrane</keyword>
<evidence type="ECO:0000313" key="3">
    <source>
        <dbReference type="Proteomes" id="UP000025227"/>
    </source>
</evidence>
<keyword evidence="2" id="KW-1133">Transmembrane helix</keyword>
<evidence type="ECO:0000313" key="4">
    <source>
        <dbReference type="WBParaSite" id="HCON_00092630-00001"/>
    </source>
</evidence>
<keyword evidence="2" id="KW-0812">Transmembrane</keyword>
<feature type="region of interest" description="Disordered" evidence="1">
    <location>
        <begin position="704"/>
        <end position="765"/>
    </location>
</feature>
<dbReference type="WBParaSite" id="HCON_00092630-00001">
    <property type="protein sequence ID" value="HCON_00092630-00001"/>
    <property type="gene ID" value="HCON_00092630"/>
</dbReference>
<feature type="compositionally biased region" description="Polar residues" evidence="1">
    <location>
        <begin position="718"/>
        <end position="727"/>
    </location>
</feature>
<organism evidence="3 4">
    <name type="scientific">Haemonchus contortus</name>
    <name type="common">Barber pole worm</name>
    <dbReference type="NCBI Taxonomy" id="6289"/>
    <lineage>
        <taxon>Eukaryota</taxon>
        <taxon>Metazoa</taxon>
        <taxon>Ecdysozoa</taxon>
        <taxon>Nematoda</taxon>
        <taxon>Chromadorea</taxon>
        <taxon>Rhabditida</taxon>
        <taxon>Rhabditina</taxon>
        <taxon>Rhabditomorpha</taxon>
        <taxon>Strongyloidea</taxon>
        <taxon>Trichostrongylidae</taxon>
        <taxon>Haemonchus</taxon>
    </lineage>
</organism>
<feature type="transmembrane region" description="Helical" evidence="2">
    <location>
        <begin position="336"/>
        <end position="358"/>
    </location>
</feature>
<accession>A0A7I4YG76</accession>
<feature type="transmembrane region" description="Helical" evidence="2">
    <location>
        <begin position="405"/>
        <end position="426"/>
    </location>
</feature>
<keyword evidence="3" id="KW-1185">Reference proteome</keyword>
<evidence type="ECO:0000256" key="1">
    <source>
        <dbReference type="SAM" id="MobiDB-lite"/>
    </source>
</evidence>
<feature type="compositionally biased region" description="Basic and acidic residues" evidence="1">
    <location>
        <begin position="735"/>
        <end position="765"/>
    </location>
</feature>
<reference evidence="4" key="1">
    <citation type="submission" date="2020-12" db="UniProtKB">
        <authorList>
            <consortium name="WormBaseParasite"/>
        </authorList>
    </citation>
    <scope>IDENTIFICATION</scope>
    <source>
        <strain evidence="4">MHco3</strain>
    </source>
</reference>
<dbReference type="Proteomes" id="UP000025227">
    <property type="component" value="Unplaced"/>
</dbReference>
<feature type="transmembrane region" description="Helical" evidence="2">
    <location>
        <begin position="379"/>
        <end position="399"/>
    </location>
</feature>
<dbReference type="OrthoDB" id="5901845at2759"/>
<feature type="compositionally biased region" description="Acidic residues" evidence="1">
    <location>
        <begin position="704"/>
        <end position="715"/>
    </location>
</feature>
<feature type="transmembrane region" description="Helical" evidence="2">
    <location>
        <begin position="118"/>
        <end position="141"/>
    </location>
</feature>
<name>A0A7I4YG76_HAECO</name>
<feature type="transmembrane region" description="Helical" evidence="2">
    <location>
        <begin position="77"/>
        <end position="98"/>
    </location>
</feature>
<dbReference type="AlphaFoldDB" id="A0A7I4YG76"/>
<evidence type="ECO:0000256" key="2">
    <source>
        <dbReference type="SAM" id="Phobius"/>
    </source>
</evidence>
<sequence>MDPNQKVCPTYQFGLIGPIKESVDTTLTALYFRATSSLMAKMVNTVSDSAIHSIGKVLNDTSKVKSAVVRSLMEYPMAFAMLALWVLLAVLVLMSIGFHFAYRLRHPRKSRRPGGQRLLWTALAFGLCFVTSLIGLTLYSISLFRVQEGIETLPLQLRRSSYQVMDFTNLVEWSAECHLENIYNDHVITARGIISEIKEALNKSRIRFNAEWLEQVQNEFYEYKKTISSLKIQLKKVEIEGFRDAMEPIVEKLHELALALTALISGLYSETIDTNKMLQRALKDLNSDGRIAKRAIRNYTYIFYDAVTFVNESTIRVLEGITDVVSKKESSGIIKILGYSIQIPVILVMLFILALGLVMAGWTFHMGRDRYDSRRSRRGAVAIVAASVLGGAGYTAMVIGAVLCVLVAFCFLVSFAATIVYLGFFVDDYLHLFNAIPNLHFRAELGTQEINYSLHDTFYNCKNGYRFFDAFNGSHTIAATEVEKQFKLLQRGEDLALKLLGNDIIISYKKTLNSSLSEAIRLHEEVYAMFDQSVAKLFDVRLLFLCYSDFTFNARIAPHFLSGMWELLEGRVYKKPVPVSDKEYRDHYAKLLNNSILRLKYTIPTTFANMSGALSDISPKCDNIIRIWDVMGYYVGNFIMAPVQGLWVAYMICVIGSAPIYHSFFSASQFLQDYAESVRKTYLRETQRLEELRYVHRKMAELEESTQDDLSEDVLDPSQGSAATPNDSVGGAGETQKKSDFSNEVALEGKESSFSKETDPKKKAP</sequence>
<proteinExistence type="predicted"/>
<protein>
    <submittedName>
        <fullName evidence="4">Protein tweety homolog</fullName>
    </submittedName>
</protein>